<evidence type="ECO:0000259" key="4">
    <source>
        <dbReference type="Pfam" id="PF00460"/>
    </source>
</evidence>
<proteinExistence type="inferred from homology"/>
<keyword evidence="6" id="KW-0966">Cell projection</keyword>
<evidence type="ECO:0000259" key="5">
    <source>
        <dbReference type="Pfam" id="PF06429"/>
    </source>
</evidence>
<dbReference type="RefSeq" id="WP_006871588.1">
    <property type="nucleotide sequence ID" value="NZ_JH413832.1"/>
</dbReference>
<keyword evidence="7" id="KW-1185">Reference proteome</keyword>
<evidence type="ECO:0000313" key="7">
    <source>
        <dbReference type="Proteomes" id="UP000002770"/>
    </source>
</evidence>
<dbReference type="eggNOG" id="COG1558">
    <property type="taxonomic scope" value="Bacteria"/>
</dbReference>
<dbReference type="NCBIfam" id="TIGR01395">
    <property type="entry name" value="FlgC"/>
    <property type="match status" value="1"/>
</dbReference>
<sequence length="140" mass="15237">MNYAQIYAIASQGMNAEKLRVDVVANNIANQHSLQKADGSLFQASQVVTTAKSFAELVDKPQEMGIDSVEVVPENLPPSKVYQPGHPAADKQGYVNYPGVSTIDEMTTLLRASRAYEANIKIINSAHSLYLQALSIGDER</sequence>
<comment type="subunit">
    <text evidence="3">The basal body constitutes a major portion of the flagellar organelle and consists of four rings (L,P,S, and M) mounted on a central rod. The rod consists of about 26 subunits of FlgG in the distal portion, and FlgB, FlgC and FlgF are thought to build up the proximal portion of the rod with about 6 subunits each.</text>
</comment>
<dbReference type="EMBL" id="JH413832">
    <property type="protein sequence ID" value="EHL30353.1"/>
    <property type="molecule type" value="Genomic_DNA"/>
</dbReference>
<evidence type="ECO:0000256" key="3">
    <source>
        <dbReference type="RuleBase" id="RU362062"/>
    </source>
</evidence>
<dbReference type="STRING" id="658187.LDG_7686"/>
<dbReference type="InterPro" id="IPR010930">
    <property type="entry name" value="Flg_bb/hook_C_dom"/>
</dbReference>
<organism evidence="6 7">
    <name type="scientific">Legionella drancourtii LLAP12</name>
    <dbReference type="NCBI Taxonomy" id="658187"/>
    <lineage>
        <taxon>Bacteria</taxon>
        <taxon>Pseudomonadati</taxon>
        <taxon>Pseudomonadota</taxon>
        <taxon>Gammaproteobacteria</taxon>
        <taxon>Legionellales</taxon>
        <taxon>Legionellaceae</taxon>
        <taxon>Legionella</taxon>
    </lineage>
</organism>
<dbReference type="OrthoDB" id="9794148at2"/>
<dbReference type="InterPro" id="IPR001444">
    <property type="entry name" value="Flag_bb_rod_N"/>
</dbReference>
<dbReference type="AlphaFoldDB" id="G9EQY2"/>
<keyword evidence="6" id="KW-0282">Flagellum</keyword>
<dbReference type="Proteomes" id="UP000002770">
    <property type="component" value="Unassembled WGS sequence"/>
</dbReference>
<name>G9EQY2_9GAMM</name>
<protein>
    <recommendedName>
        <fullName evidence="3">Flagellar basal-body rod protein FlgC</fullName>
    </recommendedName>
</protein>
<feature type="domain" description="Flagellar basal body rod protein N-terminal" evidence="4">
    <location>
        <begin position="10"/>
        <end position="30"/>
    </location>
</feature>
<dbReference type="GO" id="GO:0071973">
    <property type="term" value="P:bacterial-type flagellum-dependent cell motility"/>
    <property type="evidence" value="ECO:0007669"/>
    <property type="project" value="UniProtKB-UniRule"/>
</dbReference>
<reference evidence="6 7" key="1">
    <citation type="journal article" date="2011" name="BMC Genomics">
        <title>Insight into cross-talk between intra-amoebal pathogens.</title>
        <authorList>
            <person name="Gimenez G."/>
            <person name="Bertelli C."/>
            <person name="Moliner C."/>
            <person name="Robert C."/>
            <person name="Raoult D."/>
            <person name="Fournier P.E."/>
            <person name="Greub G."/>
        </authorList>
    </citation>
    <scope>NUCLEOTIDE SEQUENCE [LARGE SCALE GENOMIC DNA]</scope>
    <source>
        <strain evidence="6 7">LLAP12</strain>
    </source>
</reference>
<dbReference type="Pfam" id="PF00460">
    <property type="entry name" value="Flg_bb_rod"/>
    <property type="match status" value="1"/>
</dbReference>
<feature type="domain" description="Flagellar basal-body/hook protein C-terminal" evidence="5">
    <location>
        <begin position="91"/>
        <end position="135"/>
    </location>
</feature>
<dbReference type="Pfam" id="PF06429">
    <property type="entry name" value="Flg_bbr_C"/>
    <property type="match status" value="1"/>
</dbReference>
<evidence type="ECO:0000256" key="2">
    <source>
        <dbReference type="ARBA" id="ARBA00023143"/>
    </source>
</evidence>
<evidence type="ECO:0000313" key="6">
    <source>
        <dbReference type="EMBL" id="EHL30353.1"/>
    </source>
</evidence>
<comment type="similarity">
    <text evidence="1">Belongs to the flagella basal body rod proteins family.</text>
</comment>
<dbReference type="InterPro" id="IPR006299">
    <property type="entry name" value="FlgC"/>
</dbReference>
<gene>
    <name evidence="6" type="ORF">LDG_7686</name>
</gene>
<comment type="subcellular location">
    <subcellularLocation>
        <location evidence="3">Bacterial flagellum basal body</location>
    </subcellularLocation>
</comment>
<dbReference type="GO" id="GO:0030694">
    <property type="term" value="C:bacterial-type flagellum basal body, rod"/>
    <property type="evidence" value="ECO:0007669"/>
    <property type="project" value="UniProtKB-UniRule"/>
</dbReference>
<keyword evidence="2 3" id="KW-0975">Bacterial flagellum</keyword>
<accession>G9EQY2</accession>
<keyword evidence="6" id="KW-0969">Cilium</keyword>
<evidence type="ECO:0000256" key="1">
    <source>
        <dbReference type="ARBA" id="ARBA00009677"/>
    </source>
</evidence>
<dbReference type="HOGENOM" id="CLU_123272_0_0_6"/>
<dbReference type="InParanoid" id="G9EQY2"/>